<name>A0A1I7SAW4_BURXY</name>
<proteinExistence type="predicted"/>
<evidence type="ECO:0000313" key="3">
    <source>
        <dbReference type="Proteomes" id="UP000095284"/>
    </source>
</evidence>
<evidence type="ECO:0000313" key="2">
    <source>
        <dbReference type="EMBL" id="CAG9106155.1"/>
    </source>
</evidence>
<reference evidence="5" key="1">
    <citation type="submission" date="2016-11" db="UniProtKB">
        <authorList>
            <consortium name="WormBaseParasite"/>
        </authorList>
    </citation>
    <scope>IDENTIFICATION</scope>
</reference>
<accession>A0A1I7SAW4</accession>
<dbReference type="Proteomes" id="UP000582659">
    <property type="component" value="Unassembled WGS sequence"/>
</dbReference>
<evidence type="ECO:0000313" key="5">
    <source>
        <dbReference type="WBParaSite" id="BXY_1016100.1"/>
    </source>
</evidence>
<evidence type="ECO:0000313" key="1">
    <source>
        <dbReference type="EMBL" id="CAD5220221.1"/>
    </source>
</evidence>
<sequence length="76" mass="9063">MLLFKGFKSKQELEEEKRGKVPENLKWISSKKHFRETEEWKKKKHRIIAKIRVMGKLNLNLLLSRMPVRSIDEATG</sequence>
<reference evidence="2" key="2">
    <citation type="submission" date="2020-08" db="EMBL/GenBank/DDBJ databases">
        <authorList>
            <person name="Kikuchi T."/>
        </authorList>
    </citation>
    <scope>NUCLEOTIDE SEQUENCE</scope>
    <source>
        <strain evidence="1">Ka4C1</strain>
    </source>
</reference>
<dbReference type="WBParaSite" id="BXY_1016100.1">
    <property type="protein sequence ID" value="BXY_1016100.1"/>
    <property type="gene ID" value="BXY_1016100"/>
</dbReference>
<dbReference type="EMBL" id="CAJFDI010000003">
    <property type="protein sequence ID" value="CAD5220221.1"/>
    <property type="molecule type" value="Genomic_DNA"/>
</dbReference>
<dbReference type="Proteomes" id="UP000659654">
    <property type="component" value="Unassembled WGS sequence"/>
</dbReference>
<dbReference type="eggNOG" id="ENOG502SYT4">
    <property type="taxonomic scope" value="Eukaryota"/>
</dbReference>
<keyword evidence="4" id="KW-1185">Reference proteome</keyword>
<dbReference type="OrthoDB" id="5864085at2759"/>
<organism evidence="3 5">
    <name type="scientific">Bursaphelenchus xylophilus</name>
    <name type="common">Pinewood nematode worm</name>
    <name type="synonym">Aphelenchoides xylophilus</name>
    <dbReference type="NCBI Taxonomy" id="6326"/>
    <lineage>
        <taxon>Eukaryota</taxon>
        <taxon>Metazoa</taxon>
        <taxon>Ecdysozoa</taxon>
        <taxon>Nematoda</taxon>
        <taxon>Chromadorea</taxon>
        <taxon>Rhabditida</taxon>
        <taxon>Tylenchina</taxon>
        <taxon>Tylenchomorpha</taxon>
        <taxon>Aphelenchoidea</taxon>
        <taxon>Aphelenchoididae</taxon>
        <taxon>Bursaphelenchus</taxon>
    </lineage>
</organism>
<dbReference type="SMR" id="A0A1I7SAW4"/>
<protein>
    <submittedName>
        <fullName evidence="1">(pine wood nematode) hypothetical protein</fullName>
    </submittedName>
</protein>
<dbReference type="EMBL" id="CAJFCV020000003">
    <property type="protein sequence ID" value="CAG9106155.1"/>
    <property type="molecule type" value="Genomic_DNA"/>
</dbReference>
<dbReference type="AlphaFoldDB" id="A0A1I7SAW4"/>
<gene>
    <name evidence="1" type="ORF">BXYJ_LOCUS6070</name>
</gene>
<dbReference type="Proteomes" id="UP000095284">
    <property type="component" value="Unplaced"/>
</dbReference>
<evidence type="ECO:0000313" key="4">
    <source>
        <dbReference type="Proteomes" id="UP000659654"/>
    </source>
</evidence>